<dbReference type="InterPro" id="IPR036188">
    <property type="entry name" value="FAD/NAD-bd_sf"/>
</dbReference>
<dbReference type="GO" id="GO:0050661">
    <property type="term" value="F:NADP binding"/>
    <property type="evidence" value="ECO:0007669"/>
    <property type="project" value="InterPro"/>
</dbReference>
<dbReference type="AlphaFoldDB" id="A0AAV7GKH3"/>
<dbReference type="InterPro" id="IPR020946">
    <property type="entry name" value="Flavin_mOase-like"/>
</dbReference>
<dbReference type="GO" id="GO:0050660">
    <property type="term" value="F:flavin adenine dinucleotide binding"/>
    <property type="evidence" value="ECO:0007669"/>
    <property type="project" value="InterPro"/>
</dbReference>
<keyword evidence="3 5" id="KW-0274">FAD</keyword>
<dbReference type="Proteomes" id="UP000775213">
    <property type="component" value="Unassembled WGS sequence"/>
</dbReference>
<keyword evidence="7" id="KW-1185">Reference proteome</keyword>
<evidence type="ECO:0000256" key="3">
    <source>
        <dbReference type="ARBA" id="ARBA00022827"/>
    </source>
</evidence>
<name>A0AAV7GKH3_DENCH</name>
<evidence type="ECO:0000256" key="1">
    <source>
        <dbReference type="ARBA" id="ARBA00009183"/>
    </source>
</evidence>
<keyword evidence="5" id="KW-0503">Monooxygenase</keyword>
<dbReference type="EC" id="1.-.-.-" evidence="5"/>
<comment type="caution">
    <text evidence="6">The sequence shown here is derived from an EMBL/GenBank/DDBJ whole genome shotgun (WGS) entry which is preliminary data.</text>
</comment>
<keyword evidence="2 5" id="KW-0285">Flavoprotein</keyword>
<dbReference type="Pfam" id="PF00743">
    <property type="entry name" value="FMO-like"/>
    <property type="match status" value="1"/>
</dbReference>
<dbReference type="Gene3D" id="3.50.50.60">
    <property type="entry name" value="FAD/NAD(P)-binding domain"/>
    <property type="match status" value="1"/>
</dbReference>
<evidence type="ECO:0000256" key="2">
    <source>
        <dbReference type="ARBA" id="ARBA00022630"/>
    </source>
</evidence>
<dbReference type="GO" id="GO:0004499">
    <property type="term" value="F:N,N-dimethylaniline monooxygenase activity"/>
    <property type="evidence" value="ECO:0007669"/>
    <property type="project" value="InterPro"/>
</dbReference>
<evidence type="ECO:0000313" key="7">
    <source>
        <dbReference type="Proteomes" id="UP000775213"/>
    </source>
</evidence>
<proteinExistence type="inferred from homology"/>
<organism evidence="6 7">
    <name type="scientific">Dendrobium chrysotoxum</name>
    <name type="common">Orchid</name>
    <dbReference type="NCBI Taxonomy" id="161865"/>
    <lineage>
        <taxon>Eukaryota</taxon>
        <taxon>Viridiplantae</taxon>
        <taxon>Streptophyta</taxon>
        <taxon>Embryophyta</taxon>
        <taxon>Tracheophyta</taxon>
        <taxon>Spermatophyta</taxon>
        <taxon>Magnoliopsida</taxon>
        <taxon>Liliopsida</taxon>
        <taxon>Asparagales</taxon>
        <taxon>Orchidaceae</taxon>
        <taxon>Epidendroideae</taxon>
        <taxon>Malaxideae</taxon>
        <taxon>Dendrobiinae</taxon>
        <taxon>Dendrobium</taxon>
    </lineage>
</organism>
<dbReference type="PANTHER" id="PTHR23023">
    <property type="entry name" value="DIMETHYLANILINE MONOOXYGENASE"/>
    <property type="match status" value="1"/>
</dbReference>
<evidence type="ECO:0000256" key="5">
    <source>
        <dbReference type="RuleBase" id="RU361177"/>
    </source>
</evidence>
<protein>
    <recommendedName>
        <fullName evidence="5">Flavin-containing monooxygenase</fullName>
        <ecNumber evidence="5">1.-.-.-</ecNumber>
    </recommendedName>
</protein>
<dbReference type="SUPFAM" id="SSF51905">
    <property type="entry name" value="FAD/NAD(P)-binding domain"/>
    <property type="match status" value="1"/>
</dbReference>
<dbReference type="EMBL" id="JAGFBR010000013">
    <property type="protein sequence ID" value="KAH0456163.1"/>
    <property type="molecule type" value="Genomic_DNA"/>
</dbReference>
<accession>A0AAV7GKH3</accession>
<evidence type="ECO:0000313" key="6">
    <source>
        <dbReference type="EMBL" id="KAH0456163.1"/>
    </source>
</evidence>
<keyword evidence="4 5" id="KW-0560">Oxidoreductase</keyword>
<gene>
    <name evidence="6" type="ORF">IEQ34_014070</name>
</gene>
<evidence type="ECO:0000256" key="4">
    <source>
        <dbReference type="ARBA" id="ARBA00023002"/>
    </source>
</evidence>
<dbReference type="InterPro" id="IPR050346">
    <property type="entry name" value="FMO-like"/>
</dbReference>
<reference evidence="6 7" key="1">
    <citation type="journal article" date="2021" name="Hortic Res">
        <title>Chromosome-scale assembly of the Dendrobium chrysotoxum genome enhances the understanding of orchid evolution.</title>
        <authorList>
            <person name="Zhang Y."/>
            <person name="Zhang G.Q."/>
            <person name="Zhang D."/>
            <person name="Liu X.D."/>
            <person name="Xu X.Y."/>
            <person name="Sun W.H."/>
            <person name="Yu X."/>
            <person name="Zhu X."/>
            <person name="Wang Z.W."/>
            <person name="Zhao X."/>
            <person name="Zhong W.Y."/>
            <person name="Chen H."/>
            <person name="Yin W.L."/>
            <person name="Huang T."/>
            <person name="Niu S.C."/>
            <person name="Liu Z.J."/>
        </authorList>
    </citation>
    <scope>NUCLEOTIDE SEQUENCE [LARGE SCALE GENOMIC DNA]</scope>
    <source>
        <strain evidence="6">Lindl</strain>
    </source>
</reference>
<sequence>MESKRVGIMGAGISGLVTCKYLLQKDFRSVVFEAGRSIGGVWASPLSSTRLQTLVELYQFTDFPWLKSVTGASNHKQVMEYLEAYARRFEVIRHVRFREKVVGLEYVGPD</sequence>
<comment type="similarity">
    <text evidence="1 5">Belongs to the FMO family.</text>
</comment>
<comment type="cofactor">
    <cofactor evidence="5">
        <name>FAD</name>
        <dbReference type="ChEBI" id="CHEBI:57692"/>
    </cofactor>
</comment>